<dbReference type="GO" id="GO:0045936">
    <property type="term" value="P:negative regulation of phosphate metabolic process"/>
    <property type="evidence" value="ECO:0007669"/>
    <property type="project" value="InterPro"/>
</dbReference>
<comment type="function">
    <text evidence="7 8">Plays a role in the regulation of phosphate uptake.</text>
</comment>
<dbReference type="PIRSF" id="PIRSF003107">
    <property type="entry name" value="PhoU"/>
    <property type="match status" value="1"/>
</dbReference>
<dbReference type="InterPro" id="IPR026022">
    <property type="entry name" value="PhoU_dom"/>
</dbReference>
<sequence length="248" mass="27996">MPMTEHTVTSYEDELKLIVRRISEMGGMAERMVEQSVAALMRSDWGLAQSVVADDMQLDDAQRALDERAIMTIAKRQPMAVDLREIVGAIRISNDLERIGDLAKNIAKRVIAVHDHAHPVQLVRGIEHLSEMALEQLKEVLDAYGERDYERALAMRENDEQIDAMYTSIFRELLTYMMEDPRNITSCTHLLFSAKNIERIGDHATNIAETVYYIQTGKQPANERPKGDTTATMTQPVPNDPPTQADEG</sequence>
<dbReference type="NCBIfam" id="TIGR02135">
    <property type="entry name" value="phoU_full"/>
    <property type="match status" value="1"/>
</dbReference>
<evidence type="ECO:0000259" key="10">
    <source>
        <dbReference type="Pfam" id="PF01895"/>
    </source>
</evidence>
<dbReference type="GO" id="GO:0006817">
    <property type="term" value="P:phosphate ion transport"/>
    <property type="evidence" value="ECO:0007669"/>
    <property type="project" value="UniProtKB-KW"/>
</dbReference>
<dbReference type="InterPro" id="IPR038078">
    <property type="entry name" value="PhoU-like_sf"/>
</dbReference>
<dbReference type="HOGENOM" id="CLU_078518_2_1_5"/>
<keyword evidence="4 8" id="KW-0813">Transport</keyword>
<dbReference type="InterPro" id="IPR028366">
    <property type="entry name" value="PhoU"/>
</dbReference>
<evidence type="ECO:0000256" key="8">
    <source>
        <dbReference type="PIRNR" id="PIRNR003107"/>
    </source>
</evidence>
<evidence type="ECO:0000313" key="11">
    <source>
        <dbReference type="EMBL" id="EAS50725.1"/>
    </source>
</evidence>
<organism evidence="11 12">
    <name type="scientific">Aurantimonas manganoxydans (strain ATCC BAA-1229 / DSM 21871 / SI85-9A1)</name>
    <dbReference type="NCBI Taxonomy" id="287752"/>
    <lineage>
        <taxon>Bacteria</taxon>
        <taxon>Pseudomonadati</taxon>
        <taxon>Pseudomonadota</taxon>
        <taxon>Alphaproteobacteria</taxon>
        <taxon>Hyphomicrobiales</taxon>
        <taxon>Aurantimonadaceae</taxon>
        <taxon>Aurantimonas</taxon>
    </lineage>
</organism>
<gene>
    <name evidence="11" type="ORF">SI859A1_00848</name>
</gene>
<evidence type="ECO:0000256" key="3">
    <source>
        <dbReference type="ARBA" id="ARBA00011738"/>
    </source>
</evidence>
<dbReference type="GO" id="GO:0005737">
    <property type="term" value="C:cytoplasm"/>
    <property type="evidence" value="ECO:0007669"/>
    <property type="project" value="UniProtKB-SubCell"/>
</dbReference>
<evidence type="ECO:0000256" key="4">
    <source>
        <dbReference type="ARBA" id="ARBA00022448"/>
    </source>
</evidence>
<accession>Q1YJZ8</accession>
<name>Q1YJZ8_AURMS</name>
<comment type="caution">
    <text evidence="11">The sequence shown here is derived from an EMBL/GenBank/DDBJ whole genome shotgun (WGS) entry which is preliminary data.</text>
</comment>
<protein>
    <recommendedName>
        <fullName evidence="8">Phosphate-specific transport system accessory protein PhoU</fullName>
    </recommendedName>
</protein>
<feature type="domain" description="PhoU" evidence="10">
    <location>
        <begin position="126"/>
        <end position="211"/>
    </location>
</feature>
<proteinExistence type="inferred from homology"/>
<comment type="subunit">
    <text evidence="3 8">Homodimer.</text>
</comment>
<evidence type="ECO:0000256" key="2">
    <source>
        <dbReference type="ARBA" id="ARBA00008107"/>
    </source>
</evidence>
<feature type="domain" description="PhoU" evidence="10">
    <location>
        <begin position="22"/>
        <end position="110"/>
    </location>
</feature>
<dbReference type="BioCyc" id="AURANTIMONAS:SI859A1_00848-MONOMER"/>
<evidence type="ECO:0000256" key="6">
    <source>
        <dbReference type="ARBA" id="ARBA00022592"/>
    </source>
</evidence>
<dbReference type="PANTHER" id="PTHR42930">
    <property type="entry name" value="PHOSPHATE-SPECIFIC TRANSPORT SYSTEM ACCESSORY PROTEIN PHOU"/>
    <property type="match status" value="1"/>
</dbReference>
<comment type="similarity">
    <text evidence="2 8">Belongs to the PhoU family.</text>
</comment>
<dbReference type="EMBL" id="AAPJ01000002">
    <property type="protein sequence ID" value="EAS50725.1"/>
    <property type="molecule type" value="Genomic_DNA"/>
</dbReference>
<dbReference type="Proteomes" id="UP000000321">
    <property type="component" value="Unassembled WGS sequence"/>
</dbReference>
<evidence type="ECO:0000313" key="12">
    <source>
        <dbReference type="Proteomes" id="UP000000321"/>
    </source>
</evidence>
<evidence type="ECO:0000256" key="5">
    <source>
        <dbReference type="ARBA" id="ARBA00022490"/>
    </source>
</evidence>
<dbReference type="GO" id="GO:0030643">
    <property type="term" value="P:intracellular phosphate ion homeostasis"/>
    <property type="evidence" value="ECO:0007669"/>
    <property type="project" value="InterPro"/>
</dbReference>
<evidence type="ECO:0000256" key="1">
    <source>
        <dbReference type="ARBA" id="ARBA00004496"/>
    </source>
</evidence>
<reference evidence="11 12" key="1">
    <citation type="journal article" date="2008" name="Appl. Environ. Microbiol.">
        <title>Genomic insights into Mn(II) oxidation by the marine alphaproteobacterium Aurantimonas sp. strain SI85-9A1.</title>
        <authorList>
            <person name="Dick G.J."/>
            <person name="Podell S."/>
            <person name="Johnson H.A."/>
            <person name="Rivera-Espinoza Y."/>
            <person name="Bernier-Latmani R."/>
            <person name="McCarthy J.K."/>
            <person name="Torpey J.W."/>
            <person name="Clement B.G."/>
            <person name="Gaasterland T."/>
            <person name="Tebo B.M."/>
        </authorList>
    </citation>
    <scope>NUCLEOTIDE SEQUENCE [LARGE SCALE GENOMIC DNA]</scope>
    <source>
        <strain evidence="11 12">SI85-9A1</strain>
    </source>
</reference>
<keyword evidence="12" id="KW-1185">Reference proteome</keyword>
<comment type="subcellular location">
    <subcellularLocation>
        <location evidence="1 8">Cytoplasm</location>
    </subcellularLocation>
</comment>
<keyword evidence="5 8" id="KW-0963">Cytoplasm</keyword>
<dbReference type="Gene3D" id="1.20.58.220">
    <property type="entry name" value="Phosphate transport system protein phou homolog 2, domain 2"/>
    <property type="match status" value="2"/>
</dbReference>
<evidence type="ECO:0000256" key="7">
    <source>
        <dbReference type="ARBA" id="ARBA00056181"/>
    </source>
</evidence>
<evidence type="ECO:0000256" key="9">
    <source>
        <dbReference type="SAM" id="MobiDB-lite"/>
    </source>
</evidence>
<dbReference type="SUPFAM" id="SSF109755">
    <property type="entry name" value="PhoU-like"/>
    <property type="match status" value="1"/>
</dbReference>
<feature type="region of interest" description="Disordered" evidence="9">
    <location>
        <begin position="218"/>
        <end position="248"/>
    </location>
</feature>
<dbReference type="AlphaFoldDB" id="Q1YJZ8"/>
<keyword evidence="6 8" id="KW-0592">Phosphate transport</keyword>
<dbReference type="PANTHER" id="PTHR42930:SF3">
    <property type="entry name" value="PHOSPHATE-SPECIFIC TRANSPORT SYSTEM ACCESSORY PROTEIN PHOU"/>
    <property type="match status" value="1"/>
</dbReference>
<dbReference type="Pfam" id="PF01895">
    <property type="entry name" value="PhoU"/>
    <property type="match status" value="2"/>
</dbReference>
<dbReference type="FunFam" id="1.20.58.220:FF:000004">
    <property type="entry name" value="Phosphate-specific transport system accessory protein PhoU"/>
    <property type="match status" value="1"/>
</dbReference>